<dbReference type="Proteomes" id="UP000031408">
    <property type="component" value="Unassembled WGS sequence"/>
</dbReference>
<dbReference type="OrthoDB" id="9797498at2"/>
<dbReference type="Pfam" id="PF12680">
    <property type="entry name" value="SnoaL_2"/>
    <property type="match status" value="1"/>
</dbReference>
<keyword evidence="1" id="KW-0732">Signal</keyword>
<organism evidence="4 5">
    <name type="scientific">Flavihumibacter solisilvae</name>
    <dbReference type="NCBI Taxonomy" id="1349421"/>
    <lineage>
        <taxon>Bacteria</taxon>
        <taxon>Pseudomonadati</taxon>
        <taxon>Bacteroidota</taxon>
        <taxon>Chitinophagia</taxon>
        <taxon>Chitinophagales</taxon>
        <taxon>Chitinophagaceae</taxon>
        <taxon>Flavihumibacter</taxon>
    </lineage>
</organism>
<dbReference type="Gene3D" id="3.20.20.140">
    <property type="entry name" value="Metal-dependent hydrolases"/>
    <property type="match status" value="2"/>
</dbReference>
<evidence type="ECO:0000313" key="5">
    <source>
        <dbReference type="Proteomes" id="UP000031408"/>
    </source>
</evidence>
<dbReference type="EMBL" id="JSVC01000004">
    <property type="protein sequence ID" value="KIC95762.1"/>
    <property type="molecule type" value="Genomic_DNA"/>
</dbReference>
<feature type="domain" description="Amidohydrolase-related" evidence="2">
    <location>
        <begin position="73"/>
        <end position="462"/>
    </location>
</feature>
<protein>
    <submittedName>
        <fullName evidence="4">Amidohydrolase</fullName>
    </submittedName>
</protein>
<dbReference type="InterPro" id="IPR037401">
    <property type="entry name" value="SnoaL-like"/>
</dbReference>
<feature type="signal peptide" evidence="1">
    <location>
        <begin position="1"/>
        <end position="19"/>
    </location>
</feature>
<dbReference type="Gene3D" id="2.30.40.10">
    <property type="entry name" value="Urease, subunit C, domain 1"/>
    <property type="match status" value="2"/>
</dbReference>
<dbReference type="InterPro" id="IPR011059">
    <property type="entry name" value="Metal-dep_hydrolase_composite"/>
</dbReference>
<accession>A0A0C1L6J6</accession>
<dbReference type="SUPFAM" id="SSF51338">
    <property type="entry name" value="Composite domain of metallo-dependent hydrolases"/>
    <property type="match status" value="1"/>
</dbReference>
<feature type="domain" description="SnoaL-like" evidence="3">
    <location>
        <begin position="477"/>
        <end position="575"/>
    </location>
</feature>
<keyword evidence="5" id="KW-1185">Reference proteome</keyword>
<evidence type="ECO:0000313" key="4">
    <source>
        <dbReference type="EMBL" id="KIC95762.1"/>
    </source>
</evidence>
<dbReference type="RefSeq" id="WP_039137384.1">
    <property type="nucleotide sequence ID" value="NZ_JSVC01000004.1"/>
</dbReference>
<evidence type="ECO:0000256" key="1">
    <source>
        <dbReference type="SAM" id="SignalP"/>
    </source>
</evidence>
<dbReference type="AlphaFoldDB" id="A0A0C1L6J6"/>
<dbReference type="Pfam" id="PF01979">
    <property type="entry name" value="Amidohydro_1"/>
    <property type="match status" value="1"/>
</dbReference>
<dbReference type="Gene3D" id="3.10.450.50">
    <property type="match status" value="1"/>
</dbReference>
<reference evidence="4 5" key="1">
    <citation type="submission" date="2014-11" db="EMBL/GenBank/DDBJ databases">
        <title>Genome sequence of Flavihumibacter solisilvae 3-3.</title>
        <authorList>
            <person name="Zhou G."/>
            <person name="Li M."/>
            <person name="Wang G."/>
        </authorList>
    </citation>
    <scope>NUCLEOTIDE SEQUENCE [LARGE SCALE GENOMIC DNA]</scope>
    <source>
        <strain evidence="4 5">3-3</strain>
    </source>
</reference>
<feature type="chain" id="PRO_5002153053" evidence="1">
    <location>
        <begin position="20"/>
        <end position="580"/>
    </location>
</feature>
<evidence type="ECO:0000259" key="2">
    <source>
        <dbReference type="Pfam" id="PF01979"/>
    </source>
</evidence>
<dbReference type="PANTHER" id="PTHR43135">
    <property type="entry name" value="ALPHA-D-RIBOSE 1-METHYLPHOSPHONATE 5-TRIPHOSPHATE DIPHOSPHATASE"/>
    <property type="match status" value="1"/>
</dbReference>
<dbReference type="SUPFAM" id="SSF54427">
    <property type="entry name" value="NTF2-like"/>
    <property type="match status" value="1"/>
</dbReference>
<proteinExistence type="predicted"/>
<dbReference type="InterPro" id="IPR051781">
    <property type="entry name" value="Metallo-dep_Hydrolase"/>
</dbReference>
<dbReference type="STRING" id="1349421.OI18_03690"/>
<comment type="caution">
    <text evidence="4">The sequence shown here is derived from an EMBL/GenBank/DDBJ whole genome shotgun (WGS) entry which is preliminary data.</text>
</comment>
<dbReference type="InterPro" id="IPR032710">
    <property type="entry name" value="NTF2-like_dom_sf"/>
</dbReference>
<gene>
    <name evidence="4" type="ORF">OI18_03690</name>
</gene>
<dbReference type="SUPFAM" id="SSF51556">
    <property type="entry name" value="Metallo-dependent hydrolases"/>
    <property type="match status" value="1"/>
</dbReference>
<sequence length="580" mass="64583">MKKLIFLLAAIFVSVDNFGQTYIQNVTVVDVINQKLIPGQTVLIGENTISDIKPTKKVKIPNNATVINGEGKFLIPGMTDAHVHFSQSGGLYTRPDAFDLRKYVSYEQEIAWTKSNLSDFLNRYIKTGITTVIDVGATYNFLSLRDSLSQKTNTPKVYMTGPLLTTYKPEVFKSSEEDEPFKLVTTINDAKKLVAEQLLYHPDFIKIWYIVQPDSTGLEAAAKKLEPIVKTIIEEAHKYNLKVAVHATERITAQIAVQNGCDFLVHNIEDEVVSDEFVKLLKSKNIVLSPTMTVQNNYFKPFEDKISYDAYDLENANPKTIGSIYDFKHLSDTSFVQKYVSLLHSQKFTAYFSRMDSIKAVNLKKIADGGVTIAAGTDAGNIGTQHATSFISELRVMKASGLSNWQVLQSATINPANIFNNIKSSGSISIGKIADLVLLDANPIEDLNNLTQVSLVFKNGKAIKPETVVVSTPESLVQQQLNAYNARDINAFLEPYADDAEIYIFPDKLLGKGKEIIRKQYTALFDGSPDLHCTIRGRIIKGNTVIDHESVTGARQPEKLEAIAIYEIKDGKIVKVYFIQ</sequence>
<dbReference type="PANTHER" id="PTHR43135:SF3">
    <property type="entry name" value="ALPHA-D-RIBOSE 1-METHYLPHOSPHONATE 5-TRIPHOSPHATE DIPHOSPHATASE"/>
    <property type="match status" value="1"/>
</dbReference>
<keyword evidence="4" id="KW-0378">Hydrolase</keyword>
<evidence type="ECO:0000259" key="3">
    <source>
        <dbReference type="Pfam" id="PF12680"/>
    </source>
</evidence>
<dbReference type="InterPro" id="IPR006680">
    <property type="entry name" value="Amidohydro-rel"/>
</dbReference>
<dbReference type="InterPro" id="IPR032466">
    <property type="entry name" value="Metal_Hydrolase"/>
</dbReference>
<name>A0A0C1L6J6_9BACT</name>
<dbReference type="GO" id="GO:0016810">
    <property type="term" value="F:hydrolase activity, acting on carbon-nitrogen (but not peptide) bonds"/>
    <property type="evidence" value="ECO:0007669"/>
    <property type="project" value="InterPro"/>
</dbReference>